<dbReference type="HOGENOM" id="CLU_3041283_0_0_4"/>
<dbReference type="AlphaFoldDB" id="A0A0E1VZW6"/>
<gene>
    <name evidence="2" type="ORF">BURPS1710A_A1051</name>
</gene>
<sequence>MRACRTSRSASKQRSSPHLNNPLNYIIYFYIMNDGNARVARSRRTIRTGPLSTR</sequence>
<reference evidence="2" key="1">
    <citation type="submission" date="2009-05" db="EMBL/GenBank/DDBJ databases">
        <authorList>
            <person name="Harkins D.M."/>
            <person name="DeShazer D."/>
            <person name="Woods D.E."/>
            <person name="Brinkac L.M."/>
            <person name="Brown K.A."/>
            <person name="Hung G.C."/>
            <person name="Tuanyok A."/>
            <person name="Zhang B."/>
            <person name="Nierman W.C."/>
        </authorList>
    </citation>
    <scope>NUCLEOTIDE SEQUENCE [LARGE SCALE GENOMIC DNA]</scope>
    <source>
        <strain evidence="2">1710a</strain>
    </source>
</reference>
<organism evidence="2">
    <name type="scientific">Burkholderia pseudomallei 1710a</name>
    <dbReference type="NCBI Taxonomy" id="320371"/>
    <lineage>
        <taxon>Bacteria</taxon>
        <taxon>Pseudomonadati</taxon>
        <taxon>Pseudomonadota</taxon>
        <taxon>Betaproteobacteria</taxon>
        <taxon>Burkholderiales</taxon>
        <taxon>Burkholderiaceae</taxon>
        <taxon>Burkholderia</taxon>
        <taxon>pseudomallei group</taxon>
    </lineage>
</organism>
<dbReference type="EMBL" id="CM000833">
    <property type="protein sequence ID" value="EET05734.1"/>
    <property type="molecule type" value="Genomic_DNA"/>
</dbReference>
<evidence type="ECO:0000256" key="1">
    <source>
        <dbReference type="SAM" id="MobiDB-lite"/>
    </source>
</evidence>
<dbReference type="Proteomes" id="UP000001812">
    <property type="component" value="Chromosome II"/>
</dbReference>
<proteinExistence type="predicted"/>
<name>A0A0E1VZW6_BURPE</name>
<feature type="region of interest" description="Disordered" evidence="1">
    <location>
        <begin position="1"/>
        <end position="20"/>
    </location>
</feature>
<evidence type="ECO:0000313" key="2">
    <source>
        <dbReference type="EMBL" id="EET05734.1"/>
    </source>
</evidence>
<protein>
    <submittedName>
        <fullName evidence="2">Uncharacterized protein</fullName>
    </submittedName>
</protein>
<accession>A0A0E1VZW6</accession>